<proteinExistence type="predicted"/>
<evidence type="ECO:0000313" key="4">
    <source>
        <dbReference type="Proteomes" id="UP000193118"/>
    </source>
</evidence>
<organism evidence="3 4">
    <name type="scientific">Neisseria dentiae</name>
    <dbReference type="NCBI Taxonomy" id="194197"/>
    <lineage>
        <taxon>Bacteria</taxon>
        <taxon>Pseudomonadati</taxon>
        <taxon>Pseudomonadota</taxon>
        <taxon>Betaproteobacteria</taxon>
        <taxon>Neisseriales</taxon>
        <taxon>Neisseriaceae</taxon>
        <taxon>Neisseria</taxon>
    </lineage>
</organism>
<comment type="caution">
    <text evidence="3">The sequence shown here is derived from an EMBL/GenBank/DDBJ whole genome shotgun (WGS) entry which is preliminary data.</text>
</comment>
<dbReference type="STRING" id="194197.BWD09_12625"/>
<dbReference type="EMBL" id="MTBO01000059">
    <property type="protein sequence ID" value="OSI13762.1"/>
    <property type="molecule type" value="Genomic_DNA"/>
</dbReference>
<protein>
    <recommendedName>
        <fullName evidence="2">Spore coat protein U/FanG domain-containing protein</fullName>
    </recommendedName>
</protein>
<evidence type="ECO:0000259" key="2">
    <source>
        <dbReference type="Pfam" id="PF05229"/>
    </source>
</evidence>
<dbReference type="PANTHER" id="PTHR37089:SF3">
    <property type="entry name" value="EXPORTED PROTEIN"/>
    <property type="match status" value="1"/>
</dbReference>
<dbReference type="AlphaFoldDB" id="A0A1X3D1X3"/>
<sequence length="356" mass="37681">MHTINLTSRPFSGRPAKPRILLIARLFAAACLLLFVQTARANCMATMQDVNFGNVDLLNPDTLTTQATVTVTCSRTTWQDQTFHVCLGVDGGKAGGATQFNPRYMCPNGACSGTGNRLAFNLYTDANHNTIWGSFKYPAFPTTINMVFDFMWNSPSSQSKTVPVYAKLITSSSNIAAIAAGQYTNGFTLGSTGLAFSDSGRCGQYSGDTRTRFPFTVSATVVKNCNINKPNNIDFGTVNPVDTNLTGNTSLGVTCTSGTPYNIGLKPSNNNTAGAGEMLPVTPGGGNTDRIPYQLRSGSGANGAVWGNTATATQTGNGIGGTGTGSLQNYNIYATVPSADYHYGDYQDTVTVQVNY</sequence>
<dbReference type="InterPro" id="IPR007893">
    <property type="entry name" value="Spore_coat_U/FanG"/>
</dbReference>
<feature type="signal peptide" evidence="1">
    <location>
        <begin position="1"/>
        <end position="41"/>
    </location>
</feature>
<dbReference type="Pfam" id="PF05229">
    <property type="entry name" value="SCPU"/>
    <property type="match status" value="2"/>
</dbReference>
<accession>A0A1X3D1X3</accession>
<dbReference type="SMART" id="SM00972">
    <property type="entry name" value="SCPU"/>
    <property type="match status" value="2"/>
</dbReference>
<dbReference type="GeneID" id="94579749"/>
<dbReference type="RefSeq" id="WP_085367129.1">
    <property type="nucleotide sequence ID" value="NZ_CAUJPZ010000072.1"/>
</dbReference>
<dbReference type="PANTHER" id="PTHR37089">
    <property type="entry name" value="PROTEIN U-RELATED"/>
    <property type="match status" value="1"/>
</dbReference>
<keyword evidence="1" id="KW-0732">Signal</keyword>
<evidence type="ECO:0000313" key="3">
    <source>
        <dbReference type="EMBL" id="OSI13762.1"/>
    </source>
</evidence>
<dbReference type="InterPro" id="IPR053167">
    <property type="entry name" value="Spore_coat_component"/>
</dbReference>
<name>A0A1X3D1X3_9NEIS</name>
<dbReference type="Proteomes" id="UP000193118">
    <property type="component" value="Unassembled WGS sequence"/>
</dbReference>
<keyword evidence="4" id="KW-1185">Reference proteome</keyword>
<reference evidence="4" key="1">
    <citation type="submission" date="2017-01" db="EMBL/GenBank/DDBJ databases">
        <authorList>
            <person name="Wolfgang W.J."/>
            <person name="Cole J."/>
            <person name="Wroblewski D."/>
            <person name="Mcginnis J."/>
            <person name="Musser K.A."/>
        </authorList>
    </citation>
    <scope>NUCLEOTIDE SEQUENCE [LARGE SCALE GENOMIC DNA]</scope>
    <source>
        <strain evidence="4">DSM 19151</strain>
    </source>
</reference>
<evidence type="ECO:0000256" key="1">
    <source>
        <dbReference type="SAM" id="SignalP"/>
    </source>
</evidence>
<feature type="domain" description="Spore coat protein U/FanG" evidence="2">
    <location>
        <begin position="37"/>
        <end position="185"/>
    </location>
</feature>
<dbReference type="OrthoDB" id="6505076at2"/>
<gene>
    <name evidence="3" type="ORF">BWD09_12625</name>
</gene>
<feature type="chain" id="PRO_5013049783" description="Spore coat protein U/FanG domain-containing protein" evidence="1">
    <location>
        <begin position="42"/>
        <end position="356"/>
    </location>
</feature>
<feature type="domain" description="Spore coat protein U/FanG" evidence="2">
    <location>
        <begin position="213"/>
        <end position="352"/>
    </location>
</feature>